<evidence type="ECO:0000313" key="2">
    <source>
        <dbReference type="EMBL" id="VDK62302.1"/>
    </source>
</evidence>
<accession>A0A183DI47</accession>
<protein>
    <submittedName>
        <fullName evidence="4">CW-type domain-containing protein</fullName>
    </submittedName>
</protein>
<sequence>MKCCAIWRRLVYADIGKGYLDRWCIDPLDPGCPKESPNHFPFCDLIPRFLQYAEQEGFEVPVDPDYLKRKKREVEGATNDTSRDLGTVRGTVEFPVKSFGNNTDSEEQRANGNDEIKGIENGNGVEVPDITGRAESTTEHPNIRRARTKKEKGWNLSFKFFL</sequence>
<feature type="compositionally biased region" description="Basic and acidic residues" evidence="1">
    <location>
        <begin position="106"/>
        <end position="118"/>
    </location>
</feature>
<evidence type="ECO:0000256" key="1">
    <source>
        <dbReference type="SAM" id="MobiDB-lite"/>
    </source>
</evidence>
<gene>
    <name evidence="2" type="ORF">GPUH_LOCUS8390</name>
</gene>
<feature type="region of interest" description="Disordered" evidence="1">
    <location>
        <begin position="96"/>
        <end position="130"/>
    </location>
</feature>
<reference evidence="2 3" key="2">
    <citation type="submission" date="2018-11" db="EMBL/GenBank/DDBJ databases">
        <authorList>
            <consortium name="Pathogen Informatics"/>
        </authorList>
    </citation>
    <scope>NUCLEOTIDE SEQUENCE [LARGE SCALE GENOMIC DNA]</scope>
</reference>
<name>A0A183DI47_9BILA</name>
<keyword evidence="3" id="KW-1185">Reference proteome</keyword>
<evidence type="ECO:0000313" key="3">
    <source>
        <dbReference type="Proteomes" id="UP000271098"/>
    </source>
</evidence>
<evidence type="ECO:0000313" key="4">
    <source>
        <dbReference type="WBParaSite" id="GPUH_0000839701-mRNA-1"/>
    </source>
</evidence>
<proteinExistence type="predicted"/>
<reference evidence="4" key="1">
    <citation type="submission" date="2016-06" db="UniProtKB">
        <authorList>
            <consortium name="WormBaseParasite"/>
        </authorList>
    </citation>
    <scope>IDENTIFICATION</scope>
</reference>
<dbReference type="AlphaFoldDB" id="A0A183DI47"/>
<dbReference type="EMBL" id="UYRT01024315">
    <property type="protein sequence ID" value="VDK62302.1"/>
    <property type="molecule type" value="Genomic_DNA"/>
</dbReference>
<organism evidence="4">
    <name type="scientific">Gongylonema pulchrum</name>
    <dbReference type="NCBI Taxonomy" id="637853"/>
    <lineage>
        <taxon>Eukaryota</taxon>
        <taxon>Metazoa</taxon>
        <taxon>Ecdysozoa</taxon>
        <taxon>Nematoda</taxon>
        <taxon>Chromadorea</taxon>
        <taxon>Rhabditida</taxon>
        <taxon>Spirurina</taxon>
        <taxon>Spiruromorpha</taxon>
        <taxon>Spiruroidea</taxon>
        <taxon>Gongylonematidae</taxon>
        <taxon>Gongylonema</taxon>
    </lineage>
</organism>
<dbReference type="WBParaSite" id="GPUH_0000839701-mRNA-1">
    <property type="protein sequence ID" value="GPUH_0000839701-mRNA-1"/>
    <property type="gene ID" value="GPUH_0000839701"/>
</dbReference>
<dbReference type="OrthoDB" id="5873834at2759"/>
<dbReference type="Proteomes" id="UP000271098">
    <property type="component" value="Unassembled WGS sequence"/>
</dbReference>